<dbReference type="Proteomes" id="UP001454036">
    <property type="component" value="Unassembled WGS sequence"/>
</dbReference>
<proteinExistence type="predicted"/>
<sequence>MKDPGAINYFLGIEVARSLDGIFLWQQKYTLDIIAETGLLGAKPATFSIEQNHTLSVANGPLLADLKPYKRLVGCLIYLSIFHQTGHDILSSHLGTIYARPSTRTLGSLSAGSSMP</sequence>
<name>A0AAV3NTX5_LITER</name>
<accession>A0AAV3NTX5</accession>
<comment type="caution">
    <text evidence="1">The sequence shown here is derived from an EMBL/GenBank/DDBJ whole genome shotgun (WGS) entry which is preliminary data.</text>
</comment>
<gene>
    <name evidence="1" type="ORF">LIER_42717</name>
</gene>
<evidence type="ECO:0008006" key="3">
    <source>
        <dbReference type="Google" id="ProtNLM"/>
    </source>
</evidence>
<evidence type="ECO:0000313" key="2">
    <source>
        <dbReference type="Proteomes" id="UP001454036"/>
    </source>
</evidence>
<reference evidence="1 2" key="1">
    <citation type="submission" date="2024-01" db="EMBL/GenBank/DDBJ databases">
        <title>The complete chloroplast genome sequence of Lithospermum erythrorhizon: insights into the phylogenetic relationship among Boraginaceae species and the maternal lineages of purple gromwells.</title>
        <authorList>
            <person name="Okada T."/>
            <person name="Watanabe K."/>
        </authorList>
    </citation>
    <scope>NUCLEOTIDE SEQUENCE [LARGE SCALE GENOMIC DNA]</scope>
</reference>
<dbReference type="EMBL" id="BAABME010030665">
    <property type="protein sequence ID" value="GAA0142378.1"/>
    <property type="molecule type" value="Genomic_DNA"/>
</dbReference>
<organism evidence="1 2">
    <name type="scientific">Lithospermum erythrorhizon</name>
    <name type="common">Purple gromwell</name>
    <name type="synonym">Lithospermum officinale var. erythrorhizon</name>
    <dbReference type="NCBI Taxonomy" id="34254"/>
    <lineage>
        <taxon>Eukaryota</taxon>
        <taxon>Viridiplantae</taxon>
        <taxon>Streptophyta</taxon>
        <taxon>Embryophyta</taxon>
        <taxon>Tracheophyta</taxon>
        <taxon>Spermatophyta</taxon>
        <taxon>Magnoliopsida</taxon>
        <taxon>eudicotyledons</taxon>
        <taxon>Gunneridae</taxon>
        <taxon>Pentapetalae</taxon>
        <taxon>asterids</taxon>
        <taxon>lamiids</taxon>
        <taxon>Boraginales</taxon>
        <taxon>Boraginaceae</taxon>
        <taxon>Boraginoideae</taxon>
        <taxon>Lithospermeae</taxon>
        <taxon>Lithospermum</taxon>
    </lineage>
</organism>
<keyword evidence="2" id="KW-1185">Reference proteome</keyword>
<evidence type="ECO:0000313" key="1">
    <source>
        <dbReference type="EMBL" id="GAA0142378.1"/>
    </source>
</evidence>
<dbReference type="AlphaFoldDB" id="A0AAV3NTX5"/>
<protein>
    <recommendedName>
        <fullName evidence="3">Reverse transcriptase Ty1/copia-type domain-containing protein</fullName>
    </recommendedName>
</protein>